<reference evidence="2 3" key="1">
    <citation type="submission" date="2018-01" db="EMBL/GenBank/DDBJ databases">
        <title>Complete genome sequence of Bacteriovorax stolpii DSM12778.</title>
        <authorList>
            <person name="Tang B."/>
            <person name="Chang J."/>
        </authorList>
    </citation>
    <scope>NUCLEOTIDE SEQUENCE [LARGE SCALE GENOMIC DNA]</scope>
    <source>
        <strain evidence="2 3">DSM 12778</strain>
    </source>
</reference>
<feature type="domain" description="DUF6973" evidence="1">
    <location>
        <begin position="37"/>
        <end position="95"/>
    </location>
</feature>
<dbReference type="Pfam" id="PF22322">
    <property type="entry name" value="DUF6973"/>
    <property type="match status" value="1"/>
</dbReference>
<dbReference type="InterPro" id="IPR054246">
    <property type="entry name" value="DUF6973"/>
</dbReference>
<dbReference type="EMBL" id="CP025704">
    <property type="protein sequence ID" value="AUN99365.1"/>
    <property type="molecule type" value="Genomic_DNA"/>
</dbReference>
<dbReference type="Proteomes" id="UP000235584">
    <property type="component" value="Chromosome"/>
</dbReference>
<gene>
    <name evidence="2" type="ORF">C0V70_14875</name>
</gene>
<keyword evidence="3" id="KW-1185">Reference proteome</keyword>
<evidence type="ECO:0000313" key="3">
    <source>
        <dbReference type="Proteomes" id="UP000235584"/>
    </source>
</evidence>
<protein>
    <recommendedName>
        <fullName evidence="1">DUF6973 domain-containing protein</fullName>
    </recommendedName>
</protein>
<dbReference type="KEGG" id="bsto:C0V70_14875"/>
<sequence length="131" mass="14706">MLKKSLIALVILGFLSPVIVVFILYRFAMSTGLPGRRGGPQDAFRHTYSTALTARYLSPKVVELVTRFCETDPTSHFDQMDIHNNRIGTNIGLGSGELYPTVMKKIKEGKINSTDPDVITWMPENEWDNGF</sequence>
<evidence type="ECO:0000259" key="1">
    <source>
        <dbReference type="Pfam" id="PF22322"/>
    </source>
</evidence>
<organism evidence="2 3">
    <name type="scientific">Bacteriovorax stolpii</name>
    <name type="common">Bdellovibrio stolpii</name>
    <dbReference type="NCBI Taxonomy" id="960"/>
    <lineage>
        <taxon>Bacteria</taxon>
        <taxon>Pseudomonadati</taxon>
        <taxon>Bdellovibrionota</taxon>
        <taxon>Bacteriovoracia</taxon>
        <taxon>Bacteriovoracales</taxon>
        <taxon>Bacteriovoracaceae</taxon>
        <taxon>Bacteriovorax</taxon>
    </lineage>
</organism>
<accession>A0A2K9NWD1</accession>
<dbReference type="RefSeq" id="WP_102244656.1">
    <property type="nucleotide sequence ID" value="NZ_CP025704.1"/>
</dbReference>
<name>A0A2K9NWD1_BACTC</name>
<evidence type="ECO:0000313" key="2">
    <source>
        <dbReference type="EMBL" id="AUN99365.1"/>
    </source>
</evidence>
<proteinExistence type="predicted"/>
<dbReference type="AlphaFoldDB" id="A0A2K9NWD1"/>